<dbReference type="HOGENOM" id="CLU_016532_0_0_6"/>
<sequence>MCTQIRSLGTLKRSVLLSVAVSCATANAANIYSSEDVKIRFDNTVKYSAAYRLKSQSSDLTNTFLNILDDGNRNFDRGLVSNRVDLLSEFDLVYKNRMGIRVSGAAWYDDVYNQGNDNDSDAAVNTTSVPAGRFSDDTRDEMGRDAEILDAFLFLKNDPYSNTPYSVRAGRHTVVYGESLFFGANGIANAQAPIDLIKLLSVPGSQFKEIIRPVGQVSTQIQLTPKVSFGAYYQFEWDEARLPASGSYLSDVDIVGAGAEWLVPGAIPVRSGEASDNGQFGAQFRFRPGKGSVEYGLYAAQYHDKLPQLYLDVTNNELNHLYIEDVKTAGASFSTVLGDANVAGELSYRWDAPLVSDLVAAPEGANGTSNQVHAIGESLHAQLSAIYLMSENPLWDGAEFLGEVAWNTRMDITDNPEALDPNTTKSAAALRYLFTPQYFQVAPGLDLSLPIGVGYNFYGRSSTVFKYNGGTEHAGDFSLGLNFDYKRKVKGGISYTHYFGDEEPFLDDTGTMTFGQSLADRDFISLNIRTTF</sequence>
<dbReference type="EMBL" id="ASAD01000013">
    <property type="protein sequence ID" value="EON91774.1"/>
    <property type="molecule type" value="Genomic_DNA"/>
</dbReference>
<reference evidence="2 3" key="1">
    <citation type="journal article" date="2013" name="Genome Announc.">
        <title>Draft Genome Sequence of the Moderately Halophilic Bacterium Marinobacter lipolyticus Strain SM19.</title>
        <authorList>
            <person name="Papke R.T."/>
            <person name="de la Haba R.R."/>
            <person name="Infante-Dominguez C."/>
            <person name="Perez D."/>
            <person name="Sanchez-Porro C."/>
            <person name="Lapierre P."/>
            <person name="Ventosa A."/>
        </authorList>
    </citation>
    <scope>NUCLEOTIDE SEQUENCE [LARGE SCALE GENOMIC DNA]</scope>
    <source>
        <strain evidence="2 3">SM19</strain>
    </source>
</reference>
<name>R8AZN1_9GAMM</name>
<keyword evidence="1" id="KW-0732">Signal</keyword>
<dbReference type="Pfam" id="PF06980">
    <property type="entry name" value="DUF1302"/>
    <property type="match status" value="1"/>
</dbReference>
<organism evidence="2 3">
    <name type="scientific">Marinobacter lipolyticus SM19</name>
    <dbReference type="NCBI Taxonomy" id="1318628"/>
    <lineage>
        <taxon>Bacteria</taxon>
        <taxon>Pseudomonadati</taxon>
        <taxon>Pseudomonadota</taxon>
        <taxon>Gammaproteobacteria</taxon>
        <taxon>Pseudomonadales</taxon>
        <taxon>Marinobacteraceae</taxon>
        <taxon>Marinobacter</taxon>
    </lineage>
</organism>
<evidence type="ECO:0000313" key="3">
    <source>
        <dbReference type="Proteomes" id="UP000016540"/>
    </source>
</evidence>
<evidence type="ECO:0000313" key="2">
    <source>
        <dbReference type="EMBL" id="EON91774.1"/>
    </source>
</evidence>
<gene>
    <name evidence="2" type="ORF">MARLIPOL_12595</name>
</gene>
<dbReference type="STRING" id="1318628.MARLIPOL_12595"/>
<evidence type="ECO:0008006" key="4">
    <source>
        <dbReference type="Google" id="ProtNLM"/>
    </source>
</evidence>
<feature type="chain" id="PRO_5004452242" description="DUF1302 domain-containing protein" evidence="1">
    <location>
        <begin position="29"/>
        <end position="532"/>
    </location>
</feature>
<dbReference type="Proteomes" id="UP000016540">
    <property type="component" value="Unassembled WGS sequence"/>
</dbReference>
<accession>R8AZN1</accession>
<keyword evidence="3" id="KW-1185">Reference proteome</keyword>
<dbReference type="eggNOG" id="COG3203">
    <property type="taxonomic scope" value="Bacteria"/>
</dbReference>
<dbReference type="OrthoDB" id="7052179at2"/>
<dbReference type="PATRIC" id="fig|1318628.3.peg.2515"/>
<proteinExistence type="predicted"/>
<feature type="signal peptide" evidence="1">
    <location>
        <begin position="1"/>
        <end position="28"/>
    </location>
</feature>
<comment type="caution">
    <text evidence="2">The sequence shown here is derived from an EMBL/GenBank/DDBJ whole genome shotgun (WGS) entry which is preliminary data.</text>
</comment>
<evidence type="ECO:0000256" key="1">
    <source>
        <dbReference type="SAM" id="SignalP"/>
    </source>
</evidence>
<dbReference type="InterPro" id="IPR010727">
    <property type="entry name" value="DUF1302"/>
</dbReference>
<dbReference type="AlphaFoldDB" id="R8AZN1"/>
<protein>
    <recommendedName>
        <fullName evidence="4">DUF1302 domain-containing protein</fullName>
    </recommendedName>
</protein>